<dbReference type="Proteomes" id="UP000014977">
    <property type="component" value="Unassembled WGS sequence"/>
</dbReference>
<dbReference type="eggNOG" id="COG0732">
    <property type="taxonomic scope" value="Bacteria"/>
</dbReference>
<dbReference type="InterPro" id="IPR044946">
    <property type="entry name" value="Restrct_endonuc_typeI_TRD_sf"/>
</dbReference>
<dbReference type="InterPro" id="IPR052021">
    <property type="entry name" value="Type-I_RS_S_subunit"/>
</dbReference>
<dbReference type="SUPFAM" id="SSF116734">
    <property type="entry name" value="DNA methylase specificity domain"/>
    <property type="match status" value="2"/>
</dbReference>
<evidence type="ECO:0000256" key="3">
    <source>
        <dbReference type="ARBA" id="ARBA00023125"/>
    </source>
</evidence>
<keyword evidence="3" id="KW-0238">DNA-binding</keyword>
<dbReference type="REBASE" id="905860">
    <property type="entry name" value="S.Dmu2059ORF1181P"/>
</dbReference>
<comment type="similarity">
    <text evidence="1">Belongs to the type-I restriction system S methylase family.</text>
</comment>
<feature type="coiled-coil region" evidence="4">
    <location>
        <begin position="76"/>
        <end position="110"/>
    </location>
</feature>
<keyword evidence="4" id="KW-0175">Coiled coil</keyword>
<dbReference type="AlphaFoldDB" id="S7U2G7"/>
<organism evidence="6 7">
    <name type="scientific">Desulfococcus multivorans DSM 2059</name>
    <dbReference type="NCBI Taxonomy" id="1121405"/>
    <lineage>
        <taxon>Bacteria</taxon>
        <taxon>Pseudomonadati</taxon>
        <taxon>Thermodesulfobacteriota</taxon>
        <taxon>Desulfobacteria</taxon>
        <taxon>Desulfobacterales</taxon>
        <taxon>Desulfococcaceae</taxon>
        <taxon>Desulfococcus</taxon>
    </lineage>
</organism>
<protein>
    <submittedName>
        <fullName evidence="6">Restriction modification system DNA specificity domain-containing protein</fullName>
    </submittedName>
</protein>
<proteinExistence type="inferred from homology"/>
<evidence type="ECO:0000313" key="7">
    <source>
        <dbReference type="Proteomes" id="UP000014977"/>
    </source>
</evidence>
<gene>
    <name evidence="6" type="ORF">dsmv_1180</name>
</gene>
<evidence type="ECO:0000256" key="1">
    <source>
        <dbReference type="ARBA" id="ARBA00010923"/>
    </source>
</evidence>
<dbReference type="Gene3D" id="3.90.220.20">
    <property type="entry name" value="DNA methylase specificity domains"/>
    <property type="match status" value="2"/>
</dbReference>
<dbReference type="PANTHER" id="PTHR30408">
    <property type="entry name" value="TYPE-1 RESTRICTION ENZYME ECOKI SPECIFICITY PROTEIN"/>
    <property type="match status" value="1"/>
</dbReference>
<evidence type="ECO:0000256" key="2">
    <source>
        <dbReference type="ARBA" id="ARBA00022747"/>
    </source>
</evidence>
<dbReference type="Pfam" id="PF01420">
    <property type="entry name" value="Methylase_S"/>
    <property type="match status" value="1"/>
</dbReference>
<reference evidence="6 7" key="1">
    <citation type="journal article" date="2013" name="Genome Announc.">
        <title>Draft genome sequences for three mercury-methylating, sulfate-reducing bacteria.</title>
        <authorList>
            <person name="Brown S.D."/>
            <person name="Hurt R.A.Jr."/>
            <person name="Gilmour C.C."/>
            <person name="Elias D.A."/>
        </authorList>
    </citation>
    <scope>NUCLEOTIDE SEQUENCE [LARGE SCALE GENOMIC DNA]</scope>
    <source>
        <strain evidence="6 7">DSM 2059</strain>
    </source>
</reference>
<sequence>MSSRAPIGHLGIAGCSLHTNQGCKSFVCSSEIDPEFLYYTLKHRMADIQALGSGATFVEVSKSTLEAFEISFPKPIEKQRQIATRLKAQLAEADKARQAAEAQLRETTKLADAIVLDSIQYGRTTRHNLGEVLEEVKQGIGDSWADYPVLGATRDGLAPAKEPPGKKPERYKPVFPGTVFYNPMRILIGSIALVDDDDTPGITSPDYVALQGKKGVVDSRWFYCWLRSPLGEQCILSLARGAVRERMLFNRLAEGEIELPDFTIQQKASAALAALRPMRQAIESKLNDINLLPQKILAQAFEM</sequence>
<dbReference type="EMBL" id="ATHJ01000049">
    <property type="protein sequence ID" value="EPR43542.1"/>
    <property type="molecule type" value="Genomic_DNA"/>
</dbReference>
<feature type="domain" description="Type I restriction modification DNA specificity" evidence="5">
    <location>
        <begin position="2"/>
        <end position="90"/>
    </location>
</feature>
<accession>S7U2G7</accession>
<dbReference type="PATRIC" id="fig|1121405.3.peg.463"/>
<dbReference type="InterPro" id="IPR000055">
    <property type="entry name" value="Restrct_endonuc_typeI_TRD"/>
</dbReference>
<keyword evidence="2" id="KW-0680">Restriction system</keyword>
<evidence type="ECO:0000259" key="5">
    <source>
        <dbReference type="Pfam" id="PF01420"/>
    </source>
</evidence>
<evidence type="ECO:0000313" key="6">
    <source>
        <dbReference type="EMBL" id="EPR43542.1"/>
    </source>
</evidence>
<name>S7U2G7_DESML</name>
<dbReference type="PANTHER" id="PTHR30408:SF12">
    <property type="entry name" value="TYPE I RESTRICTION ENZYME MJAVIII SPECIFICITY SUBUNIT"/>
    <property type="match status" value="1"/>
</dbReference>
<dbReference type="PROSITE" id="PS51257">
    <property type="entry name" value="PROKAR_LIPOPROTEIN"/>
    <property type="match status" value="1"/>
</dbReference>
<keyword evidence="7" id="KW-1185">Reference proteome</keyword>
<dbReference type="GO" id="GO:0003677">
    <property type="term" value="F:DNA binding"/>
    <property type="evidence" value="ECO:0007669"/>
    <property type="project" value="UniProtKB-KW"/>
</dbReference>
<evidence type="ECO:0000256" key="4">
    <source>
        <dbReference type="SAM" id="Coils"/>
    </source>
</evidence>
<comment type="caution">
    <text evidence="6">The sequence shown here is derived from an EMBL/GenBank/DDBJ whole genome shotgun (WGS) entry which is preliminary data.</text>
</comment>
<dbReference type="GO" id="GO:0009307">
    <property type="term" value="P:DNA restriction-modification system"/>
    <property type="evidence" value="ECO:0007669"/>
    <property type="project" value="UniProtKB-KW"/>
</dbReference>
<dbReference type="STRING" id="897.B2D07_13990"/>